<dbReference type="InterPro" id="IPR001387">
    <property type="entry name" value="Cro/C1-type_HTH"/>
</dbReference>
<dbReference type="InterPro" id="IPR010982">
    <property type="entry name" value="Lambda_DNA-bd_dom_sf"/>
</dbReference>
<dbReference type="Pfam" id="PF01381">
    <property type="entry name" value="HTH_3"/>
    <property type="match status" value="1"/>
</dbReference>
<dbReference type="SUPFAM" id="SSF47413">
    <property type="entry name" value="lambda repressor-like DNA-binding domains"/>
    <property type="match status" value="1"/>
</dbReference>
<dbReference type="AlphaFoldDB" id="A0AAX4HRS3"/>
<sequence length="102" mass="11535">MTTKRKIKYGSKELEKDFGRLTFGKLLEAYRLADELSQKEFAKILGISQASLCDLEKGRRIPSPERAALIACKLKEPESYWVQLALQDQLNHVGLNLKVSVA</sequence>
<dbReference type="EMBL" id="CP139487">
    <property type="protein sequence ID" value="WPU65808.1"/>
    <property type="molecule type" value="Genomic_DNA"/>
</dbReference>
<name>A0AAX4HRS3_9BACT</name>
<organism evidence="2 3">
    <name type="scientific">Peredibacter starrii</name>
    <dbReference type="NCBI Taxonomy" id="28202"/>
    <lineage>
        <taxon>Bacteria</taxon>
        <taxon>Pseudomonadati</taxon>
        <taxon>Bdellovibrionota</taxon>
        <taxon>Bacteriovoracia</taxon>
        <taxon>Bacteriovoracales</taxon>
        <taxon>Bacteriovoracaceae</taxon>
        <taxon>Peredibacter</taxon>
    </lineage>
</organism>
<keyword evidence="3" id="KW-1185">Reference proteome</keyword>
<gene>
    <name evidence="2" type="ORF">SOO65_03515</name>
</gene>
<evidence type="ECO:0000259" key="1">
    <source>
        <dbReference type="PROSITE" id="PS50943"/>
    </source>
</evidence>
<evidence type="ECO:0000313" key="2">
    <source>
        <dbReference type="EMBL" id="WPU65808.1"/>
    </source>
</evidence>
<dbReference type="GO" id="GO:0003677">
    <property type="term" value="F:DNA binding"/>
    <property type="evidence" value="ECO:0007669"/>
    <property type="project" value="InterPro"/>
</dbReference>
<reference evidence="2 3" key="1">
    <citation type="submission" date="2023-11" db="EMBL/GenBank/DDBJ databases">
        <title>Peredibacter starrii A3.12.</title>
        <authorList>
            <person name="Mitchell R.J."/>
        </authorList>
    </citation>
    <scope>NUCLEOTIDE SEQUENCE [LARGE SCALE GENOMIC DNA]</scope>
    <source>
        <strain evidence="2 3">A3.12</strain>
    </source>
</reference>
<dbReference type="KEGG" id="psti:SOO65_03515"/>
<proteinExistence type="predicted"/>
<protein>
    <submittedName>
        <fullName evidence="2">Helix-turn-helix transcriptional regulator</fullName>
    </submittedName>
</protein>
<dbReference type="PROSITE" id="PS50943">
    <property type="entry name" value="HTH_CROC1"/>
    <property type="match status" value="1"/>
</dbReference>
<accession>A0AAX4HRS3</accession>
<feature type="domain" description="HTH cro/C1-type" evidence="1">
    <location>
        <begin position="27"/>
        <end position="81"/>
    </location>
</feature>
<evidence type="ECO:0000313" key="3">
    <source>
        <dbReference type="Proteomes" id="UP001324634"/>
    </source>
</evidence>
<dbReference type="Gene3D" id="1.10.260.40">
    <property type="entry name" value="lambda repressor-like DNA-binding domains"/>
    <property type="match status" value="1"/>
</dbReference>
<dbReference type="RefSeq" id="WP_321397007.1">
    <property type="nucleotide sequence ID" value="NZ_CP139487.1"/>
</dbReference>
<dbReference type="SMART" id="SM00530">
    <property type="entry name" value="HTH_XRE"/>
    <property type="match status" value="1"/>
</dbReference>
<dbReference type="Proteomes" id="UP001324634">
    <property type="component" value="Chromosome"/>
</dbReference>
<dbReference type="CDD" id="cd00093">
    <property type="entry name" value="HTH_XRE"/>
    <property type="match status" value="1"/>
</dbReference>